<evidence type="ECO:0000313" key="3">
    <source>
        <dbReference type="Proteomes" id="UP000215374"/>
    </source>
</evidence>
<gene>
    <name evidence="2" type="ORF">SAMEA4535761_01374</name>
</gene>
<name>A0A239ZPX6_9CORY</name>
<feature type="transmembrane region" description="Helical" evidence="1">
    <location>
        <begin position="58"/>
        <end position="78"/>
    </location>
</feature>
<evidence type="ECO:0000313" key="2">
    <source>
        <dbReference type="EMBL" id="SNV72888.1"/>
    </source>
</evidence>
<proteinExistence type="predicted"/>
<dbReference type="Proteomes" id="UP000215374">
    <property type="component" value="Chromosome 1"/>
</dbReference>
<keyword evidence="1" id="KW-1133">Transmembrane helix</keyword>
<evidence type="ECO:0000256" key="1">
    <source>
        <dbReference type="SAM" id="Phobius"/>
    </source>
</evidence>
<evidence type="ECO:0008006" key="4">
    <source>
        <dbReference type="Google" id="ProtNLM"/>
    </source>
</evidence>
<organism evidence="2 3">
    <name type="scientific">Corynebacterium imitans</name>
    <dbReference type="NCBI Taxonomy" id="156978"/>
    <lineage>
        <taxon>Bacteria</taxon>
        <taxon>Bacillati</taxon>
        <taxon>Actinomycetota</taxon>
        <taxon>Actinomycetes</taxon>
        <taxon>Mycobacteriales</taxon>
        <taxon>Corynebacteriaceae</taxon>
        <taxon>Corynebacterium</taxon>
    </lineage>
</organism>
<sequence>MPMTINEILKSWPDAWNAMSKDQKTIVGVLAAVDTLGKALALRDLARAKDSKLRGPKWLWTPIIGAVNTFGWVGYFLIGKKR</sequence>
<dbReference type="AlphaFoldDB" id="A0A239ZPX6"/>
<accession>A0A239ZPX6</accession>
<keyword evidence="1" id="KW-0812">Transmembrane</keyword>
<reference evidence="2 3" key="1">
    <citation type="submission" date="2017-06" db="EMBL/GenBank/DDBJ databases">
        <authorList>
            <consortium name="Pathogen Informatics"/>
        </authorList>
    </citation>
    <scope>NUCLEOTIDE SEQUENCE [LARGE SCALE GENOMIC DNA]</scope>
    <source>
        <strain evidence="2 3">NCTC13015</strain>
    </source>
</reference>
<dbReference type="EMBL" id="LT906467">
    <property type="protein sequence ID" value="SNV72888.1"/>
    <property type="molecule type" value="Genomic_DNA"/>
</dbReference>
<keyword evidence="1" id="KW-0472">Membrane</keyword>
<protein>
    <recommendedName>
        <fullName evidence="4">Cardiolipin synthase N-terminal domain-containing protein</fullName>
    </recommendedName>
</protein>